<organism evidence="1 2">
    <name type="scientific">Gymnopus androsaceus JB14</name>
    <dbReference type="NCBI Taxonomy" id="1447944"/>
    <lineage>
        <taxon>Eukaryota</taxon>
        <taxon>Fungi</taxon>
        <taxon>Dikarya</taxon>
        <taxon>Basidiomycota</taxon>
        <taxon>Agaricomycotina</taxon>
        <taxon>Agaricomycetes</taxon>
        <taxon>Agaricomycetidae</taxon>
        <taxon>Agaricales</taxon>
        <taxon>Marasmiineae</taxon>
        <taxon>Omphalotaceae</taxon>
        <taxon>Gymnopus</taxon>
    </lineage>
</organism>
<name>A0A6A4IA84_9AGAR</name>
<dbReference type="AlphaFoldDB" id="A0A6A4IA84"/>
<keyword evidence="2" id="KW-1185">Reference proteome</keyword>
<accession>A0A6A4IA84</accession>
<evidence type="ECO:0008006" key="3">
    <source>
        <dbReference type="Google" id="ProtNLM"/>
    </source>
</evidence>
<protein>
    <recommendedName>
        <fullName evidence="3">F-box domain-containing protein</fullName>
    </recommendedName>
</protein>
<evidence type="ECO:0000313" key="2">
    <source>
        <dbReference type="Proteomes" id="UP000799118"/>
    </source>
</evidence>
<dbReference type="OrthoDB" id="2913000at2759"/>
<dbReference type="Proteomes" id="UP000799118">
    <property type="component" value="Unassembled WGS sequence"/>
</dbReference>
<proteinExistence type="predicted"/>
<reference evidence="1" key="1">
    <citation type="journal article" date="2019" name="Environ. Microbiol.">
        <title>Fungal ecological strategies reflected in gene transcription - a case study of two litter decomposers.</title>
        <authorList>
            <person name="Barbi F."/>
            <person name="Kohler A."/>
            <person name="Barry K."/>
            <person name="Baskaran P."/>
            <person name="Daum C."/>
            <person name="Fauchery L."/>
            <person name="Ihrmark K."/>
            <person name="Kuo A."/>
            <person name="LaButti K."/>
            <person name="Lipzen A."/>
            <person name="Morin E."/>
            <person name="Grigoriev I.V."/>
            <person name="Henrissat B."/>
            <person name="Lindahl B."/>
            <person name="Martin F."/>
        </authorList>
    </citation>
    <scope>NUCLEOTIDE SEQUENCE</scope>
    <source>
        <strain evidence="1">JB14</strain>
    </source>
</reference>
<gene>
    <name evidence="1" type="ORF">BT96DRAFT_106505</name>
</gene>
<evidence type="ECO:0000313" key="1">
    <source>
        <dbReference type="EMBL" id="KAE9407556.1"/>
    </source>
</evidence>
<dbReference type="EMBL" id="ML769395">
    <property type="protein sequence ID" value="KAE9407556.1"/>
    <property type="molecule type" value="Genomic_DNA"/>
</dbReference>
<sequence>MESELSLAFPELPTEIENYIFLWTARLWIQLKYLKGISGLTIVSKRVQSIVEPVLYETVVHQNNEEGQCSREPVAAYISPFRVALDSRPAAFFHRQVKDLYICGATCEKFALHMMETCTGVENLFFQRWIEHDHASAVPLITQLPLHSLSVHIMLFKSISQAGVQESQSIFPNLKYLSLPLDWDYDGDLPNFAWLPALTHLRLEPHRYREKEVKGDIKKLLFTLKTLEMLVICIESWTVNSERTHGLKRKWMKLDPRVRVEDRSSYSYFGDWKEFVQSGEFYVDSDDSDESDSD</sequence>